<dbReference type="Proteomes" id="UP000236161">
    <property type="component" value="Unassembled WGS sequence"/>
</dbReference>
<name>A0A2I0AA76_9ASPA</name>
<proteinExistence type="predicted"/>
<protein>
    <submittedName>
        <fullName evidence="2">Retrovirus-related Pol polyprotein from transposon TNT 1-94</fullName>
    </submittedName>
</protein>
<evidence type="ECO:0000256" key="1">
    <source>
        <dbReference type="SAM" id="MobiDB-lite"/>
    </source>
</evidence>
<reference evidence="2 3" key="1">
    <citation type="journal article" date="2017" name="Nature">
        <title>The Apostasia genome and the evolution of orchids.</title>
        <authorList>
            <person name="Zhang G.Q."/>
            <person name="Liu K.W."/>
            <person name="Li Z."/>
            <person name="Lohaus R."/>
            <person name="Hsiao Y.Y."/>
            <person name="Niu S.C."/>
            <person name="Wang J.Y."/>
            <person name="Lin Y.C."/>
            <person name="Xu Q."/>
            <person name="Chen L.J."/>
            <person name="Yoshida K."/>
            <person name="Fujiwara S."/>
            <person name="Wang Z.W."/>
            <person name="Zhang Y.Q."/>
            <person name="Mitsuda N."/>
            <person name="Wang M."/>
            <person name="Liu G.H."/>
            <person name="Pecoraro L."/>
            <person name="Huang H.X."/>
            <person name="Xiao X.J."/>
            <person name="Lin M."/>
            <person name="Wu X.Y."/>
            <person name="Wu W.L."/>
            <person name="Chen Y.Y."/>
            <person name="Chang S.B."/>
            <person name="Sakamoto S."/>
            <person name="Ohme-Takagi M."/>
            <person name="Yagi M."/>
            <person name="Zeng S.J."/>
            <person name="Shen C.Y."/>
            <person name="Yeh C.M."/>
            <person name="Luo Y.B."/>
            <person name="Tsai W.C."/>
            <person name="Van de Peer Y."/>
            <person name="Liu Z.J."/>
        </authorList>
    </citation>
    <scope>NUCLEOTIDE SEQUENCE [LARGE SCALE GENOMIC DNA]</scope>
    <source>
        <strain evidence="3">cv. Shenzhen</strain>
        <tissue evidence="2">Stem</tissue>
    </source>
</reference>
<dbReference type="STRING" id="1088818.A0A2I0AA76"/>
<sequence>MDRQTLGMISLTLVRNVAFNINKKMTVCLMKALCSMHKKPLTSNNVYLMHRLFNLKMTEGSSGTNHINEFNIITTQLSSMDIDFDDKVKVLILLSSLLKSWSATIIAMNSSSGQKKLKLQEVWDLSLSKDIHRRESEESLSTVLHTNRGKYESSQRG</sequence>
<evidence type="ECO:0000313" key="2">
    <source>
        <dbReference type="EMBL" id="PKA52444.1"/>
    </source>
</evidence>
<evidence type="ECO:0000313" key="3">
    <source>
        <dbReference type="Proteomes" id="UP000236161"/>
    </source>
</evidence>
<feature type="region of interest" description="Disordered" evidence="1">
    <location>
        <begin position="138"/>
        <end position="157"/>
    </location>
</feature>
<dbReference type="Pfam" id="PF14223">
    <property type="entry name" value="Retrotran_gag_2"/>
    <property type="match status" value="1"/>
</dbReference>
<accession>A0A2I0AA76</accession>
<gene>
    <name evidence="2" type="ORF">AXF42_Ash020405</name>
</gene>
<dbReference type="EMBL" id="KZ452004">
    <property type="protein sequence ID" value="PKA52444.1"/>
    <property type="molecule type" value="Genomic_DNA"/>
</dbReference>
<keyword evidence="3" id="KW-1185">Reference proteome</keyword>
<organism evidence="2 3">
    <name type="scientific">Apostasia shenzhenica</name>
    <dbReference type="NCBI Taxonomy" id="1088818"/>
    <lineage>
        <taxon>Eukaryota</taxon>
        <taxon>Viridiplantae</taxon>
        <taxon>Streptophyta</taxon>
        <taxon>Embryophyta</taxon>
        <taxon>Tracheophyta</taxon>
        <taxon>Spermatophyta</taxon>
        <taxon>Magnoliopsida</taxon>
        <taxon>Liliopsida</taxon>
        <taxon>Asparagales</taxon>
        <taxon>Orchidaceae</taxon>
        <taxon>Apostasioideae</taxon>
        <taxon>Apostasia</taxon>
    </lineage>
</organism>
<dbReference type="AlphaFoldDB" id="A0A2I0AA76"/>